<feature type="domain" description="ABC transmembrane type-1" evidence="8">
    <location>
        <begin position="138"/>
        <end position="353"/>
    </location>
</feature>
<dbReference type="AlphaFoldDB" id="A0A3A1UUM3"/>
<evidence type="ECO:0000256" key="4">
    <source>
        <dbReference type="ARBA" id="ARBA00022692"/>
    </source>
</evidence>
<evidence type="ECO:0000256" key="2">
    <source>
        <dbReference type="ARBA" id="ARBA00022448"/>
    </source>
</evidence>
<dbReference type="InterPro" id="IPR035906">
    <property type="entry name" value="MetI-like_sf"/>
</dbReference>
<dbReference type="CDD" id="cd06261">
    <property type="entry name" value="TM_PBP2"/>
    <property type="match status" value="1"/>
</dbReference>
<comment type="similarity">
    <text evidence="7">Belongs to the binding-protein-dependent transport system permease family.</text>
</comment>
<evidence type="ECO:0000256" key="3">
    <source>
        <dbReference type="ARBA" id="ARBA00022475"/>
    </source>
</evidence>
<keyword evidence="3" id="KW-1003">Cell membrane</keyword>
<dbReference type="PROSITE" id="PS50928">
    <property type="entry name" value="ABC_TM1"/>
    <property type="match status" value="1"/>
</dbReference>
<feature type="transmembrane region" description="Helical" evidence="7">
    <location>
        <begin position="178"/>
        <end position="198"/>
    </location>
</feature>
<dbReference type="GO" id="GO:0005886">
    <property type="term" value="C:plasma membrane"/>
    <property type="evidence" value="ECO:0007669"/>
    <property type="project" value="UniProtKB-SubCell"/>
</dbReference>
<evidence type="ECO:0000256" key="5">
    <source>
        <dbReference type="ARBA" id="ARBA00022989"/>
    </source>
</evidence>
<feature type="transmembrane region" description="Helical" evidence="7">
    <location>
        <begin position="227"/>
        <end position="248"/>
    </location>
</feature>
<dbReference type="GO" id="GO:0055085">
    <property type="term" value="P:transmembrane transport"/>
    <property type="evidence" value="ECO:0007669"/>
    <property type="project" value="InterPro"/>
</dbReference>
<protein>
    <submittedName>
        <fullName evidence="9">Sugar ABC transporter permease</fullName>
    </submittedName>
</protein>
<dbReference type="InterPro" id="IPR051393">
    <property type="entry name" value="ABC_transporter_permease"/>
</dbReference>
<accession>A0A3A1UUM3</accession>
<dbReference type="EMBL" id="QXQA01000008">
    <property type="protein sequence ID" value="RIX52207.1"/>
    <property type="molecule type" value="Genomic_DNA"/>
</dbReference>
<comment type="caution">
    <text evidence="9">The sequence shown here is derived from an EMBL/GenBank/DDBJ whole genome shotgun (WGS) entry which is preliminary data.</text>
</comment>
<proteinExistence type="inferred from homology"/>
<evidence type="ECO:0000259" key="8">
    <source>
        <dbReference type="PROSITE" id="PS50928"/>
    </source>
</evidence>
<evidence type="ECO:0000256" key="6">
    <source>
        <dbReference type="ARBA" id="ARBA00023136"/>
    </source>
</evidence>
<feature type="transmembrane region" description="Helical" evidence="7">
    <location>
        <begin position="142"/>
        <end position="166"/>
    </location>
</feature>
<dbReference type="InterPro" id="IPR000515">
    <property type="entry name" value="MetI-like"/>
</dbReference>
<gene>
    <name evidence="9" type="ORF">D3P08_14040</name>
</gene>
<keyword evidence="6 7" id="KW-0472">Membrane</keyword>
<name>A0A3A1UUM3_9BACL</name>
<dbReference type="PANTHER" id="PTHR30193">
    <property type="entry name" value="ABC TRANSPORTER PERMEASE PROTEIN"/>
    <property type="match status" value="1"/>
</dbReference>
<sequence>MKNEEVYQYSGFTDGRTARYDADIAGCHDLNPKRLSKLQYGGGETMKVESALGKNETALKHPGLNKKRLTYFLRRDWQLYVLLLIPLAFVLVFKYAPMSGLVLAFKEYKLAKGVWGSEWVGFQVFMDIFDRPDFIRAVRNTLLLNLLDLLFSFTMPIILALLLNEIKSVKFKRVNQSLLYLPHFLSWIIIGAIAYQLLGEGNGAINNVIEGLGGNRVPFLQEDTHWLISYLAIGVWQSMGWGTILYLASISSINPEMYEAATVDGAGRLRKMWNVTLPSIRVTIVTLLIMNLGRIMDGSFERIYSLQNKATTEFTTTIPVLVYRWGIESGNFSRATAVGLFQAAIGLVLVLLADRIAKKLGQDGLL</sequence>
<dbReference type="Gene3D" id="1.10.3720.10">
    <property type="entry name" value="MetI-like"/>
    <property type="match status" value="1"/>
</dbReference>
<dbReference type="Pfam" id="PF00528">
    <property type="entry name" value="BPD_transp_1"/>
    <property type="match status" value="1"/>
</dbReference>
<dbReference type="Proteomes" id="UP000266482">
    <property type="component" value="Unassembled WGS sequence"/>
</dbReference>
<dbReference type="SUPFAM" id="SSF161098">
    <property type="entry name" value="MetI-like"/>
    <property type="match status" value="1"/>
</dbReference>
<keyword evidence="2 7" id="KW-0813">Transport</keyword>
<comment type="subcellular location">
    <subcellularLocation>
        <location evidence="1 7">Cell membrane</location>
        <topology evidence="1 7">Multi-pass membrane protein</topology>
    </subcellularLocation>
</comment>
<dbReference type="PANTHER" id="PTHR30193:SF44">
    <property type="entry name" value="LACTOSE TRANSPORT SYSTEM PERMEASE PROTEIN LACF"/>
    <property type="match status" value="1"/>
</dbReference>
<keyword evidence="4 7" id="KW-0812">Transmembrane</keyword>
<feature type="transmembrane region" description="Helical" evidence="7">
    <location>
        <begin position="77"/>
        <end position="96"/>
    </location>
</feature>
<evidence type="ECO:0000313" key="9">
    <source>
        <dbReference type="EMBL" id="RIX52207.1"/>
    </source>
</evidence>
<feature type="transmembrane region" description="Helical" evidence="7">
    <location>
        <begin position="332"/>
        <end position="353"/>
    </location>
</feature>
<evidence type="ECO:0000256" key="1">
    <source>
        <dbReference type="ARBA" id="ARBA00004651"/>
    </source>
</evidence>
<keyword evidence="5 7" id="KW-1133">Transmembrane helix</keyword>
<evidence type="ECO:0000313" key="10">
    <source>
        <dbReference type="Proteomes" id="UP000266482"/>
    </source>
</evidence>
<evidence type="ECO:0000256" key="7">
    <source>
        <dbReference type="RuleBase" id="RU363032"/>
    </source>
</evidence>
<organism evidence="9 10">
    <name type="scientific">Paenibacillus nanensis</name>
    <dbReference type="NCBI Taxonomy" id="393251"/>
    <lineage>
        <taxon>Bacteria</taxon>
        <taxon>Bacillati</taxon>
        <taxon>Bacillota</taxon>
        <taxon>Bacilli</taxon>
        <taxon>Bacillales</taxon>
        <taxon>Paenibacillaceae</taxon>
        <taxon>Paenibacillus</taxon>
    </lineage>
</organism>
<reference evidence="9 10" key="1">
    <citation type="submission" date="2018-09" db="EMBL/GenBank/DDBJ databases">
        <title>Paenibacillus aracenensis nov. sp. isolated from a cave in southern Spain.</title>
        <authorList>
            <person name="Jurado V."/>
            <person name="Gutierrez-Patricio S."/>
            <person name="Gonzalez-Pimentel J.L."/>
            <person name="Miller A.Z."/>
            <person name="Laiz L."/>
            <person name="Saiz-Jimenez C."/>
        </authorList>
    </citation>
    <scope>NUCLEOTIDE SEQUENCE [LARGE SCALE GENOMIC DNA]</scope>
    <source>
        <strain evidence="9 10">DSM 22867</strain>
    </source>
</reference>
<keyword evidence="10" id="KW-1185">Reference proteome</keyword>
<feature type="transmembrane region" description="Helical" evidence="7">
    <location>
        <begin position="278"/>
        <end position="296"/>
    </location>
</feature>
<dbReference type="OrthoDB" id="9785836at2"/>